<dbReference type="Gene3D" id="3.30.450.20">
    <property type="entry name" value="PAS domain"/>
    <property type="match status" value="1"/>
</dbReference>
<gene>
    <name evidence="1" type="ORF">ABWT76_005244</name>
</gene>
<sequence>MIHKLIFLLSANENILPKIKPNQESLNQNIFQDKEFISQTKEGKEIVLSFSCSWMKITAHDPPEFVYIGRDITDQKQADQAFMPREKPS</sequence>
<evidence type="ECO:0008006" key="2">
    <source>
        <dbReference type="Google" id="ProtNLM"/>
    </source>
</evidence>
<proteinExistence type="predicted"/>
<dbReference type="AlphaFoldDB" id="A0AAU8JCM3"/>
<name>A0AAU8JCM3_9CYAN</name>
<protein>
    <recommendedName>
        <fullName evidence="2">PAC domain-containing protein</fullName>
    </recommendedName>
</protein>
<organism evidence="1">
    <name type="scientific">Planktothricoides raciborskii GIHE-MW2</name>
    <dbReference type="NCBI Taxonomy" id="2792601"/>
    <lineage>
        <taxon>Bacteria</taxon>
        <taxon>Bacillati</taxon>
        <taxon>Cyanobacteriota</taxon>
        <taxon>Cyanophyceae</taxon>
        <taxon>Oscillatoriophycideae</taxon>
        <taxon>Oscillatoriales</taxon>
        <taxon>Oscillatoriaceae</taxon>
        <taxon>Planktothricoides</taxon>
    </lineage>
</organism>
<evidence type="ECO:0000313" key="1">
    <source>
        <dbReference type="EMBL" id="XCM36482.1"/>
    </source>
</evidence>
<dbReference type="EMBL" id="CP159837">
    <property type="protein sequence ID" value="XCM36482.1"/>
    <property type="molecule type" value="Genomic_DNA"/>
</dbReference>
<accession>A0AAU8JCM3</accession>
<reference evidence="1" key="1">
    <citation type="submission" date="2024-07" db="EMBL/GenBank/DDBJ databases">
        <authorList>
            <person name="Kim Y.J."/>
            <person name="Jeong J.Y."/>
        </authorList>
    </citation>
    <scope>NUCLEOTIDE SEQUENCE</scope>
    <source>
        <strain evidence="1">GIHE-MW2</strain>
    </source>
</reference>
<dbReference type="InterPro" id="IPR035965">
    <property type="entry name" value="PAS-like_dom_sf"/>
</dbReference>
<dbReference type="SUPFAM" id="SSF55785">
    <property type="entry name" value="PYP-like sensor domain (PAS domain)"/>
    <property type="match status" value="1"/>
</dbReference>
<dbReference type="RefSeq" id="WP_054467317.1">
    <property type="nucleotide sequence ID" value="NZ_CP159837.1"/>
</dbReference>